<organism evidence="1 2">
    <name type="scientific">Sinanodonta woodiana</name>
    <name type="common">Chinese pond mussel</name>
    <name type="synonym">Anodonta woodiana</name>
    <dbReference type="NCBI Taxonomy" id="1069815"/>
    <lineage>
        <taxon>Eukaryota</taxon>
        <taxon>Metazoa</taxon>
        <taxon>Spiralia</taxon>
        <taxon>Lophotrochozoa</taxon>
        <taxon>Mollusca</taxon>
        <taxon>Bivalvia</taxon>
        <taxon>Autobranchia</taxon>
        <taxon>Heteroconchia</taxon>
        <taxon>Palaeoheterodonta</taxon>
        <taxon>Unionida</taxon>
        <taxon>Unionoidea</taxon>
        <taxon>Unionidae</taxon>
        <taxon>Unioninae</taxon>
        <taxon>Sinanodonta</taxon>
    </lineage>
</organism>
<reference evidence="1 2" key="1">
    <citation type="submission" date="2024-11" db="EMBL/GenBank/DDBJ databases">
        <title>Chromosome-level genome assembly of the freshwater bivalve Anodonta woodiana.</title>
        <authorList>
            <person name="Chen X."/>
        </authorList>
    </citation>
    <scope>NUCLEOTIDE SEQUENCE [LARGE SCALE GENOMIC DNA]</scope>
    <source>
        <strain evidence="1">MN2024</strain>
        <tissue evidence="1">Gills</tissue>
    </source>
</reference>
<comment type="caution">
    <text evidence="1">The sequence shown here is derived from an EMBL/GenBank/DDBJ whole genome shotgun (WGS) entry which is preliminary data.</text>
</comment>
<evidence type="ECO:0000313" key="1">
    <source>
        <dbReference type="EMBL" id="KAL3885977.1"/>
    </source>
</evidence>
<name>A0ABD3XI87_SINWO</name>
<keyword evidence="2" id="KW-1185">Reference proteome</keyword>
<dbReference type="AlphaFoldDB" id="A0ABD3XI87"/>
<protein>
    <submittedName>
        <fullName evidence="1">Uncharacterized protein</fullName>
    </submittedName>
</protein>
<dbReference type="EMBL" id="JBJQND010000002">
    <property type="protein sequence ID" value="KAL3885977.1"/>
    <property type="molecule type" value="Genomic_DNA"/>
</dbReference>
<evidence type="ECO:0000313" key="2">
    <source>
        <dbReference type="Proteomes" id="UP001634394"/>
    </source>
</evidence>
<proteinExistence type="predicted"/>
<feature type="non-terminal residue" evidence="1">
    <location>
        <position position="1"/>
    </location>
</feature>
<gene>
    <name evidence="1" type="ORF">ACJMK2_026008</name>
</gene>
<feature type="non-terminal residue" evidence="1">
    <location>
        <position position="96"/>
    </location>
</feature>
<sequence>RVSNNTMNAHSDIGQSNQDETVSQHYWTIVTNVKGDLFTAVDSNVNVELRPFVDPAGNNILIYNRSEEQHKAYSYYYDSDPIETETSCSVSTKSDG</sequence>
<accession>A0ABD3XI87</accession>
<dbReference type="Proteomes" id="UP001634394">
    <property type="component" value="Unassembled WGS sequence"/>
</dbReference>